<organism evidence="2">
    <name type="scientific">Microvirga ossetica</name>
    <dbReference type="NCBI Taxonomy" id="1882682"/>
    <lineage>
        <taxon>Bacteria</taxon>
        <taxon>Pseudomonadati</taxon>
        <taxon>Pseudomonadota</taxon>
        <taxon>Alphaproteobacteria</taxon>
        <taxon>Hyphomicrobiales</taxon>
        <taxon>Methylobacteriaceae</taxon>
        <taxon>Microvirga</taxon>
    </lineage>
</organism>
<dbReference type="OrthoDB" id="7211172at2"/>
<dbReference type="Pfam" id="PF22324">
    <property type="entry name" value="HTH_91"/>
    <property type="match status" value="1"/>
</dbReference>
<sequence>MLRTNPILHNPFKEIRGYVDERHKLKLEDELAWALIHLMQAGRLGCSPESLMAPGLSQLICELRKVGIGIKTVRAKDLKGRGFRLRYVLHSDILITGIDLTEAFNYAD</sequence>
<dbReference type="EMBL" id="CP016620">
    <property type="protein sequence ID" value="ANY85143.1"/>
    <property type="molecule type" value="Genomic_DNA"/>
</dbReference>
<dbReference type="AlphaFoldDB" id="A0A1B2EYX2"/>
<geneLocation type="plasmid" evidence="2">
    <name>unnamed4</name>
</geneLocation>
<feature type="domain" description="Winged helix" evidence="1">
    <location>
        <begin position="26"/>
        <end position="96"/>
    </location>
</feature>
<dbReference type="KEGG" id="moc:BB934_43895"/>
<evidence type="ECO:0000259" key="1">
    <source>
        <dbReference type="Pfam" id="PF22324"/>
    </source>
</evidence>
<name>A0A1B2EYX2_9HYPH</name>
<accession>A0A1B2EYX2</accession>
<dbReference type="RefSeq" id="WP_099515937.1">
    <property type="nucleotide sequence ID" value="NZ_CP016620.1"/>
</dbReference>
<gene>
    <name evidence="2" type="ORF">BB934_43895</name>
</gene>
<evidence type="ECO:0000313" key="2">
    <source>
        <dbReference type="EMBL" id="ANY85143.1"/>
    </source>
</evidence>
<reference evidence="2" key="1">
    <citation type="submission" date="2016-07" db="EMBL/GenBank/DDBJ databases">
        <title>Microvirga ossetica sp. nov. a new species of rhizobia isolated from root nodules of the legume species Vicia alpestris Steven originated from North Ossetia region in the Caucasus.</title>
        <authorList>
            <person name="Safronova V.I."/>
            <person name="Kuznetsova I.G."/>
            <person name="Sazanova A.L."/>
            <person name="Belimov A."/>
            <person name="Andronov E."/>
            <person name="Osledkin Y.S."/>
            <person name="Onishchuk O.P."/>
            <person name="Kurchak O.N."/>
            <person name="Shaposhnikov A.I."/>
            <person name="Willems A."/>
            <person name="Tikhonovich I.A."/>
        </authorList>
    </citation>
    <scope>NUCLEOTIDE SEQUENCE [LARGE SCALE GENOMIC DNA]</scope>
    <source>
        <strain evidence="2">V5/3M</strain>
        <plasmid evidence="2">unnamed4</plasmid>
    </source>
</reference>
<protein>
    <recommendedName>
        <fullName evidence="1">Winged helix domain-containing protein</fullName>
    </recommendedName>
</protein>
<dbReference type="InterPro" id="IPR054382">
    <property type="entry name" value="wHTH_alphaproteobact"/>
</dbReference>
<keyword evidence="2" id="KW-0614">Plasmid</keyword>
<proteinExistence type="predicted"/>